<dbReference type="OrthoDB" id="10403650at2759"/>
<feature type="region of interest" description="Disordered" evidence="1">
    <location>
        <begin position="1"/>
        <end position="23"/>
    </location>
</feature>
<feature type="compositionally biased region" description="Low complexity" evidence="1">
    <location>
        <begin position="1"/>
        <end position="11"/>
    </location>
</feature>
<dbReference type="EMBL" id="ML995879">
    <property type="protein sequence ID" value="KAF2766010.1"/>
    <property type="molecule type" value="Genomic_DNA"/>
</dbReference>
<organism evidence="2 3">
    <name type="scientific">Teratosphaeria nubilosa</name>
    <dbReference type="NCBI Taxonomy" id="161662"/>
    <lineage>
        <taxon>Eukaryota</taxon>
        <taxon>Fungi</taxon>
        <taxon>Dikarya</taxon>
        <taxon>Ascomycota</taxon>
        <taxon>Pezizomycotina</taxon>
        <taxon>Dothideomycetes</taxon>
        <taxon>Dothideomycetidae</taxon>
        <taxon>Mycosphaerellales</taxon>
        <taxon>Teratosphaeriaceae</taxon>
        <taxon>Teratosphaeria</taxon>
    </lineage>
</organism>
<gene>
    <name evidence="2" type="ORF">EJ03DRAFT_354354</name>
</gene>
<keyword evidence="3" id="KW-1185">Reference proteome</keyword>
<feature type="region of interest" description="Disordered" evidence="1">
    <location>
        <begin position="108"/>
        <end position="132"/>
    </location>
</feature>
<evidence type="ECO:0000256" key="1">
    <source>
        <dbReference type="SAM" id="MobiDB-lite"/>
    </source>
</evidence>
<sequence>MPAALPASPAGAGSGHERHDSTRTSKDLLHFKFRWYEGDWPKDTIDTIAAVTIPDTLSVPVESAVNAPAPAAEHGLQQALNHQSSQFSIVTDIAPDFEAAAEWLKCDSSSASTEQDKDKDKDGAGDKHDSSSVVTAIRVPLLGGDNDAEEIERAPVANGDQVELTRIGDAEANTAEGEVTSQMGSDGAPKGNGKIGLRKKWDGVVKKASTMFRG</sequence>
<feature type="region of interest" description="Disordered" evidence="1">
    <location>
        <begin position="171"/>
        <end position="196"/>
    </location>
</feature>
<evidence type="ECO:0000313" key="3">
    <source>
        <dbReference type="Proteomes" id="UP000799436"/>
    </source>
</evidence>
<reference evidence="2" key="1">
    <citation type="journal article" date="2020" name="Stud. Mycol.">
        <title>101 Dothideomycetes genomes: a test case for predicting lifestyles and emergence of pathogens.</title>
        <authorList>
            <person name="Haridas S."/>
            <person name="Albert R."/>
            <person name="Binder M."/>
            <person name="Bloem J."/>
            <person name="Labutti K."/>
            <person name="Salamov A."/>
            <person name="Andreopoulos B."/>
            <person name="Baker S."/>
            <person name="Barry K."/>
            <person name="Bills G."/>
            <person name="Bluhm B."/>
            <person name="Cannon C."/>
            <person name="Castanera R."/>
            <person name="Culley D."/>
            <person name="Daum C."/>
            <person name="Ezra D."/>
            <person name="Gonzalez J."/>
            <person name="Henrissat B."/>
            <person name="Kuo A."/>
            <person name="Liang C."/>
            <person name="Lipzen A."/>
            <person name="Lutzoni F."/>
            <person name="Magnuson J."/>
            <person name="Mondo S."/>
            <person name="Nolan M."/>
            <person name="Ohm R."/>
            <person name="Pangilinan J."/>
            <person name="Park H.-J."/>
            <person name="Ramirez L."/>
            <person name="Alfaro M."/>
            <person name="Sun H."/>
            <person name="Tritt A."/>
            <person name="Yoshinaga Y."/>
            <person name="Zwiers L.-H."/>
            <person name="Turgeon B."/>
            <person name="Goodwin S."/>
            <person name="Spatafora J."/>
            <person name="Crous P."/>
            <person name="Grigoriev I."/>
        </authorList>
    </citation>
    <scope>NUCLEOTIDE SEQUENCE</scope>
    <source>
        <strain evidence="2">CBS 116005</strain>
    </source>
</reference>
<accession>A0A6G1KZZ3</accession>
<name>A0A6G1KZZ3_9PEZI</name>
<proteinExistence type="predicted"/>
<feature type="compositionally biased region" description="Basic and acidic residues" evidence="1">
    <location>
        <begin position="114"/>
        <end position="130"/>
    </location>
</feature>
<dbReference type="Proteomes" id="UP000799436">
    <property type="component" value="Unassembled WGS sequence"/>
</dbReference>
<protein>
    <submittedName>
        <fullName evidence="2">Uncharacterized protein</fullName>
    </submittedName>
</protein>
<evidence type="ECO:0000313" key="2">
    <source>
        <dbReference type="EMBL" id="KAF2766010.1"/>
    </source>
</evidence>
<dbReference type="AlphaFoldDB" id="A0A6G1KZZ3"/>